<evidence type="ECO:0000256" key="1">
    <source>
        <dbReference type="SAM" id="Phobius"/>
    </source>
</evidence>
<comment type="caution">
    <text evidence="2">The sequence shown here is derived from an EMBL/GenBank/DDBJ whole genome shotgun (WGS) entry which is preliminary data.</text>
</comment>
<keyword evidence="1" id="KW-0812">Transmembrane</keyword>
<dbReference type="EMBL" id="JAPCKK010000021">
    <property type="protein sequence ID" value="MDP4098411.1"/>
    <property type="molecule type" value="Genomic_DNA"/>
</dbReference>
<evidence type="ECO:0000313" key="3">
    <source>
        <dbReference type="Proteomes" id="UP001241848"/>
    </source>
</evidence>
<sequence>MSKTLSMWFAASSIVLLTAAAISISHSAWLAVVLGLASVLNIGWGFATKARQNRS</sequence>
<accession>A0ABT9FV78</accession>
<proteinExistence type="predicted"/>
<dbReference type="Proteomes" id="UP001241848">
    <property type="component" value="Unassembled WGS sequence"/>
</dbReference>
<reference evidence="2 3" key="1">
    <citation type="submission" date="2022-10" db="EMBL/GenBank/DDBJ databases">
        <title>Paenibacillus description and whole genome data of maize root bacterial community.</title>
        <authorList>
            <person name="Marton D."/>
            <person name="Farkas M."/>
            <person name="Cserhati M."/>
        </authorList>
    </citation>
    <scope>NUCLEOTIDE SEQUENCE [LARGE SCALE GENOMIC DNA]</scope>
    <source>
        <strain evidence="2 3">P96</strain>
    </source>
</reference>
<gene>
    <name evidence="2" type="ORF">OIN60_16890</name>
</gene>
<organism evidence="2 3">
    <name type="scientific">Paenibacillus zeirhizosphaerae</name>
    <dbReference type="NCBI Taxonomy" id="2987519"/>
    <lineage>
        <taxon>Bacteria</taxon>
        <taxon>Bacillati</taxon>
        <taxon>Bacillota</taxon>
        <taxon>Bacilli</taxon>
        <taxon>Bacillales</taxon>
        <taxon>Paenibacillaceae</taxon>
        <taxon>Paenibacillus</taxon>
    </lineage>
</organism>
<dbReference type="RefSeq" id="WP_305756035.1">
    <property type="nucleotide sequence ID" value="NZ_JAPCKK010000021.1"/>
</dbReference>
<protein>
    <submittedName>
        <fullName evidence="2">Uncharacterized protein</fullName>
    </submittedName>
</protein>
<feature type="transmembrane region" description="Helical" evidence="1">
    <location>
        <begin position="30"/>
        <end position="47"/>
    </location>
</feature>
<name>A0ABT9FV78_9BACL</name>
<evidence type="ECO:0000313" key="2">
    <source>
        <dbReference type="EMBL" id="MDP4098411.1"/>
    </source>
</evidence>
<keyword evidence="3" id="KW-1185">Reference proteome</keyword>
<keyword evidence="1" id="KW-1133">Transmembrane helix</keyword>
<keyword evidence="1" id="KW-0472">Membrane</keyword>